<dbReference type="PANTHER" id="PTHR46193:SF18">
    <property type="entry name" value="HEXITOL PHOSPHATASE B"/>
    <property type="match status" value="1"/>
</dbReference>
<gene>
    <name evidence="16" type="ORF">UB32_15235</name>
</gene>
<dbReference type="InterPro" id="IPR010972">
    <property type="entry name" value="Beta-PGM"/>
</dbReference>
<feature type="active site" description="Proton donor/acceptor" evidence="12">
    <location>
        <position position="18"/>
    </location>
</feature>
<keyword evidence="3" id="KW-0963">Cytoplasm</keyword>
<evidence type="ECO:0000256" key="3">
    <source>
        <dbReference type="ARBA" id="ARBA00022490"/>
    </source>
</evidence>
<dbReference type="GO" id="GO:0005975">
    <property type="term" value="P:carbohydrate metabolic process"/>
    <property type="evidence" value="ECO:0007669"/>
    <property type="project" value="InterPro"/>
</dbReference>
<organism evidence="16 17">
    <name type="scientific">Mesobacillus subterraneus</name>
    <dbReference type="NCBI Taxonomy" id="285983"/>
    <lineage>
        <taxon>Bacteria</taxon>
        <taxon>Bacillati</taxon>
        <taxon>Bacillota</taxon>
        <taxon>Bacilli</taxon>
        <taxon>Bacillales</taxon>
        <taxon>Bacillaceae</taxon>
        <taxon>Mesobacillus</taxon>
    </lineage>
</organism>
<evidence type="ECO:0000313" key="16">
    <source>
        <dbReference type="EMBL" id="KIY21167.1"/>
    </source>
</evidence>
<keyword evidence="5 14" id="KW-0479">Metal-binding</keyword>
<dbReference type="InterPro" id="IPR023198">
    <property type="entry name" value="PGP-like_dom2"/>
</dbReference>
<dbReference type="InterPro" id="IPR010976">
    <property type="entry name" value="B-phosphoglucomutase_hydrolase"/>
</dbReference>
<comment type="subcellular location">
    <subcellularLocation>
        <location evidence="1">Cytoplasm</location>
    </subcellularLocation>
</comment>
<dbReference type="RefSeq" id="WP_044395176.1">
    <property type="nucleotide sequence ID" value="NZ_JXIQ01000121.1"/>
</dbReference>
<keyword evidence="7 16" id="KW-0413">Isomerase</keyword>
<dbReference type="FunFam" id="1.10.150.240:FF:000010">
    <property type="entry name" value="Beta-phosphoglucomutase"/>
    <property type="match status" value="1"/>
</dbReference>
<comment type="similarity">
    <text evidence="2">Belongs to the HAD-like hydrolase superfamily. CbbY/CbbZ/Gph/YieH family.</text>
</comment>
<dbReference type="NCBIfam" id="TIGR01990">
    <property type="entry name" value="bPGM"/>
    <property type="match status" value="1"/>
</dbReference>
<dbReference type="Gene3D" id="1.10.150.240">
    <property type="entry name" value="Putative phosphatase, domain 2"/>
    <property type="match status" value="1"/>
</dbReference>
<dbReference type="GO" id="GO:0000287">
    <property type="term" value="F:magnesium ion binding"/>
    <property type="evidence" value="ECO:0007669"/>
    <property type="project" value="InterPro"/>
</dbReference>
<name>A0A0D6Z6F1_9BACI</name>
<dbReference type="InterPro" id="IPR036412">
    <property type="entry name" value="HAD-like_sf"/>
</dbReference>
<comment type="cofactor">
    <cofactor evidence="14">
        <name>Mg(2+)</name>
        <dbReference type="ChEBI" id="CHEBI:18420"/>
    </cofactor>
    <text evidence="14">Binds 2 magnesium ions per subunit.</text>
</comment>
<dbReference type="GO" id="GO:0005737">
    <property type="term" value="C:cytoplasm"/>
    <property type="evidence" value="ECO:0007669"/>
    <property type="project" value="UniProtKB-SubCell"/>
</dbReference>
<evidence type="ECO:0000256" key="7">
    <source>
        <dbReference type="ARBA" id="ARBA00023235"/>
    </source>
</evidence>
<sequence length="234" mass="26031">MDKGEQKLNLKAVIFDLDGVITDTAEWHFLAWSELAKSIGIHINKEFNEELKGISRMESLERILDMGGIAHTFTEKEKVELAQRKNKYYVQLLTQMTPENIFPGIRKFLEELKKNHIKIGLASASKNAPSILDALQITEFFQVVADPEKVAKGKPAPDIFLSAAEKLSVNPRNCVGIEDSIAGLQSIRDAGMFSIGVGTLDIMKEAGANLVLESTAELTLERLNGMFNIHARDY</sequence>
<evidence type="ECO:0000256" key="14">
    <source>
        <dbReference type="PIRSR" id="PIRSR610972-3"/>
    </source>
</evidence>
<feature type="binding site" evidence="13">
    <location>
        <position position="59"/>
    </location>
    <ligand>
        <name>substrate</name>
    </ligand>
</feature>
<feature type="binding site" evidence="14">
    <location>
        <position position="179"/>
    </location>
    <ligand>
        <name>Mg(2+)</name>
        <dbReference type="ChEBI" id="CHEBI:18420"/>
    </ligand>
</feature>
<evidence type="ECO:0000313" key="17">
    <source>
        <dbReference type="Proteomes" id="UP000032512"/>
    </source>
</evidence>
<dbReference type="SFLD" id="SFLDG01135">
    <property type="entry name" value="C1.5.6:_HAD__Beta-PGM__Phospha"/>
    <property type="match status" value="1"/>
</dbReference>
<evidence type="ECO:0000256" key="8">
    <source>
        <dbReference type="ARBA" id="ARBA00023277"/>
    </source>
</evidence>
<feature type="active site" description="Nucleophile" evidence="12">
    <location>
        <position position="16"/>
    </location>
</feature>
<keyword evidence="4" id="KW-0597">Phosphoprotein</keyword>
<feature type="binding site" evidence="14">
    <location>
        <position position="18"/>
    </location>
    <ligand>
        <name>Mg(2+)</name>
        <dbReference type="ChEBI" id="CHEBI:18420"/>
    </ligand>
</feature>
<dbReference type="SFLD" id="SFLDF00046">
    <property type="entry name" value="beta-phosphoglucomutase"/>
    <property type="match status" value="1"/>
</dbReference>
<evidence type="ECO:0000256" key="2">
    <source>
        <dbReference type="ARBA" id="ARBA00006171"/>
    </source>
</evidence>
<dbReference type="Pfam" id="PF00702">
    <property type="entry name" value="Hydrolase"/>
    <property type="match status" value="1"/>
</dbReference>
<dbReference type="AlphaFoldDB" id="A0A0D6Z6F1"/>
<evidence type="ECO:0000256" key="6">
    <source>
        <dbReference type="ARBA" id="ARBA00022842"/>
    </source>
</evidence>
<dbReference type="PANTHER" id="PTHR46193">
    <property type="entry name" value="6-PHOSPHOGLUCONATE PHOSPHATASE"/>
    <property type="match status" value="1"/>
</dbReference>
<dbReference type="SUPFAM" id="SSF56784">
    <property type="entry name" value="HAD-like"/>
    <property type="match status" value="1"/>
</dbReference>
<dbReference type="SFLD" id="SFLDS00003">
    <property type="entry name" value="Haloacid_Dehalogenase"/>
    <property type="match status" value="1"/>
</dbReference>
<comment type="caution">
    <text evidence="16">The sequence shown here is derived from an EMBL/GenBank/DDBJ whole genome shotgun (WGS) entry which is preliminary data.</text>
</comment>
<dbReference type="NCBIfam" id="TIGR01509">
    <property type="entry name" value="HAD-SF-IA-v3"/>
    <property type="match status" value="1"/>
</dbReference>
<accession>A0A0D6Z6F1</accession>
<dbReference type="GO" id="GO:0008801">
    <property type="term" value="F:beta-phosphoglucomutase activity"/>
    <property type="evidence" value="ECO:0007669"/>
    <property type="project" value="UniProtKB-EC"/>
</dbReference>
<feature type="binding site" evidence="14">
    <location>
        <position position="16"/>
    </location>
    <ligand>
        <name>Mg(2+)</name>
        <dbReference type="ChEBI" id="CHEBI:18420"/>
    </ligand>
</feature>
<feature type="binding site" evidence="13">
    <location>
        <begin position="51"/>
        <end position="56"/>
    </location>
    <ligand>
        <name>substrate</name>
    </ligand>
</feature>
<keyword evidence="6 14" id="KW-0460">Magnesium</keyword>
<evidence type="ECO:0000256" key="13">
    <source>
        <dbReference type="PIRSR" id="PIRSR610972-2"/>
    </source>
</evidence>
<feature type="binding site" evidence="13">
    <location>
        <position position="154"/>
    </location>
    <ligand>
        <name>substrate</name>
    </ligand>
</feature>
<comment type="catalytic activity">
    <reaction evidence="9">
        <text>beta-D-glucose 1-phosphate = beta-D-glucose 6-phosphate</text>
        <dbReference type="Rhea" id="RHEA:20113"/>
        <dbReference type="ChEBI" id="CHEBI:57684"/>
        <dbReference type="ChEBI" id="CHEBI:58247"/>
        <dbReference type="EC" id="5.4.2.6"/>
    </reaction>
</comment>
<evidence type="ECO:0000256" key="4">
    <source>
        <dbReference type="ARBA" id="ARBA00022553"/>
    </source>
</evidence>
<protein>
    <recommendedName>
        <fullName evidence="11">Beta-phosphoglucomutase</fullName>
        <ecNumber evidence="10">5.4.2.6</ecNumber>
    </recommendedName>
</protein>
<dbReference type="SFLD" id="SFLDG01129">
    <property type="entry name" value="C1.5:_HAD__Beta-PGM__Phosphata"/>
    <property type="match status" value="1"/>
</dbReference>
<dbReference type="InterPro" id="IPR023214">
    <property type="entry name" value="HAD_sf"/>
</dbReference>
<proteinExistence type="inferred from homology"/>
<evidence type="ECO:0000256" key="1">
    <source>
        <dbReference type="ARBA" id="ARBA00004496"/>
    </source>
</evidence>
<evidence type="ECO:0000256" key="10">
    <source>
        <dbReference type="ARBA" id="ARBA00044968"/>
    </source>
</evidence>
<dbReference type="Gene3D" id="3.40.50.1000">
    <property type="entry name" value="HAD superfamily/HAD-like"/>
    <property type="match status" value="1"/>
</dbReference>
<feature type="site" description="Important for catalytic activity and assists the phosphoryl transfer reaction to Asp8 by balancing charge and orienting the reacting groups" evidence="15">
    <location>
        <position position="154"/>
    </location>
</feature>
<keyword evidence="17" id="KW-1185">Reference proteome</keyword>
<feature type="binding site" evidence="13">
    <location>
        <position position="85"/>
    </location>
    <ligand>
        <name>substrate</name>
    </ligand>
</feature>
<evidence type="ECO:0000256" key="9">
    <source>
        <dbReference type="ARBA" id="ARBA00044926"/>
    </source>
</evidence>
<dbReference type="Proteomes" id="UP000032512">
    <property type="component" value="Unassembled WGS sequence"/>
</dbReference>
<dbReference type="CDD" id="cd02598">
    <property type="entry name" value="HAD_BPGM"/>
    <property type="match status" value="1"/>
</dbReference>
<dbReference type="EC" id="5.4.2.6" evidence="10"/>
<reference evidence="16 17" key="1">
    <citation type="submission" date="2015-01" db="EMBL/GenBank/DDBJ databases">
        <title>Draft genome sequences of the supercritical CO2 tolerant bacteria Bacillus subterraneus MITOT1 and Bacillus cereus MIT0214.</title>
        <authorList>
            <person name="Peet K.C."/>
            <person name="Thompson J.R."/>
        </authorList>
    </citation>
    <scope>NUCLEOTIDE SEQUENCE [LARGE SCALE GENOMIC DNA]</scope>
    <source>
        <strain evidence="16 17">MITOT1</strain>
    </source>
</reference>
<dbReference type="InterPro" id="IPR051600">
    <property type="entry name" value="Beta-PGM-like"/>
</dbReference>
<feature type="binding site" evidence="13">
    <location>
        <position position="32"/>
    </location>
    <ligand>
        <name>substrate</name>
    </ligand>
</feature>
<dbReference type="OrthoDB" id="9797743at2"/>
<evidence type="ECO:0000256" key="12">
    <source>
        <dbReference type="PIRSR" id="PIRSR610972-1"/>
    </source>
</evidence>
<evidence type="ECO:0000256" key="11">
    <source>
        <dbReference type="ARBA" id="ARBA00044991"/>
    </source>
</evidence>
<evidence type="ECO:0000256" key="5">
    <source>
        <dbReference type="ARBA" id="ARBA00022723"/>
    </source>
</evidence>
<feature type="binding site" evidence="13">
    <location>
        <begin position="16"/>
        <end position="18"/>
    </location>
    <ligand>
        <name>substrate</name>
    </ligand>
</feature>
<dbReference type="NCBIfam" id="TIGR02009">
    <property type="entry name" value="PGMB-YQAB-SF"/>
    <property type="match status" value="1"/>
</dbReference>
<dbReference type="InterPro" id="IPR006439">
    <property type="entry name" value="HAD-SF_hydro_IA"/>
</dbReference>
<feature type="binding site" evidence="14">
    <location>
        <position position="178"/>
    </location>
    <ligand>
        <name>Mg(2+)</name>
        <dbReference type="ChEBI" id="CHEBI:18420"/>
    </ligand>
</feature>
<dbReference type="EMBL" id="JXIQ01000121">
    <property type="protein sequence ID" value="KIY21167.1"/>
    <property type="molecule type" value="Genomic_DNA"/>
</dbReference>
<keyword evidence="8" id="KW-0119">Carbohydrate metabolism</keyword>
<evidence type="ECO:0000256" key="15">
    <source>
        <dbReference type="PIRSR" id="PIRSR610972-4"/>
    </source>
</evidence>
<dbReference type="PATRIC" id="fig|285983.3.peg.1980"/>
<feature type="binding site" evidence="13">
    <location>
        <begin position="123"/>
        <end position="127"/>
    </location>
    <ligand>
        <name>substrate</name>
    </ligand>
</feature>
<feature type="site" description="Important for catalytic activity and assists the phosphoryl transfer reaction to Asp8 by balancing charge and orienting the reacting groups" evidence="15">
    <location>
        <position position="123"/>
    </location>
</feature>